<feature type="compositionally biased region" description="Low complexity" evidence="1">
    <location>
        <begin position="935"/>
        <end position="965"/>
    </location>
</feature>
<evidence type="ECO:0000313" key="4">
    <source>
        <dbReference type="EMBL" id="OLP82785.1"/>
    </source>
</evidence>
<feature type="compositionally biased region" description="Basic and acidic residues" evidence="1">
    <location>
        <begin position="789"/>
        <end position="822"/>
    </location>
</feature>
<dbReference type="InterPro" id="IPR036691">
    <property type="entry name" value="Endo/exonu/phosph_ase_sf"/>
</dbReference>
<feature type="transmembrane region" description="Helical" evidence="2">
    <location>
        <begin position="1486"/>
        <end position="1507"/>
    </location>
</feature>
<evidence type="ECO:0000256" key="1">
    <source>
        <dbReference type="SAM" id="MobiDB-lite"/>
    </source>
</evidence>
<proteinExistence type="predicted"/>
<evidence type="ECO:0000259" key="3">
    <source>
        <dbReference type="PROSITE" id="PS50878"/>
    </source>
</evidence>
<dbReference type="Pfam" id="PF00078">
    <property type="entry name" value="RVT_1"/>
    <property type="match status" value="1"/>
</dbReference>
<evidence type="ECO:0000256" key="2">
    <source>
        <dbReference type="SAM" id="Phobius"/>
    </source>
</evidence>
<reference evidence="4 5" key="1">
    <citation type="submission" date="2016-02" db="EMBL/GenBank/DDBJ databases">
        <title>Genome analysis of coral dinoflagellate symbionts highlights evolutionary adaptations to a symbiotic lifestyle.</title>
        <authorList>
            <person name="Aranda M."/>
            <person name="Li Y."/>
            <person name="Liew Y.J."/>
            <person name="Baumgarten S."/>
            <person name="Simakov O."/>
            <person name="Wilson M."/>
            <person name="Piel J."/>
            <person name="Ashoor H."/>
            <person name="Bougouffa S."/>
            <person name="Bajic V.B."/>
            <person name="Ryu T."/>
            <person name="Ravasi T."/>
            <person name="Bayer T."/>
            <person name="Micklem G."/>
            <person name="Kim H."/>
            <person name="Bhak J."/>
            <person name="Lajeunesse T.C."/>
            <person name="Voolstra C.R."/>
        </authorList>
    </citation>
    <scope>NUCLEOTIDE SEQUENCE [LARGE SCALE GENOMIC DNA]</scope>
    <source>
        <strain evidence="4 5">CCMP2467</strain>
    </source>
</reference>
<keyword evidence="2" id="KW-0812">Transmembrane</keyword>
<feature type="transmembrane region" description="Helical" evidence="2">
    <location>
        <begin position="1519"/>
        <end position="1540"/>
    </location>
</feature>
<keyword evidence="2" id="KW-0472">Membrane</keyword>
<protein>
    <submittedName>
        <fullName evidence="4">Putative 149 kDa protein</fullName>
    </submittedName>
</protein>
<name>A0A1Q9CIN4_SYMMI</name>
<feature type="compositionally biased region" description="Low complexity" evidence="1">
    <location>
        <begin position="714"/>
        <end position="732"/>
    </location>
</feature>
<dbReference type="SUPFAM" id="SSF56219">
    <property type="entry name" value="DNase I-like"/>
    <property type="match status" value="1"/>
</dbReference>
<feature type="region of interest" description="Disordered" evidence="1">
    <location>
        <begin position="1195"/>
        <end position="1264"/>
    </location>
</feature>
<accession>A0A1Q9CIN4</accession>
<feature type="domain" description="Reverse transcriptase" evidence="3">
    <location>
        <begin position="231"/>
        <end position="501"/>
    </location>
</feature>
<feature type="region of interest" description="Disordered" evidence="1">
    <location>
        <begin position="714"/>
        <end position="822"/>
    </location>
</feature>
<feature type="compositionally biased region" description="Acidic residues" evidence="1">
    <location>
        <begin position="1249"/>
        <end position="1264"/>
    </location>
</feature>
<feature type="compositionally biased region" description="Low complexity" evidence="1">
    <location>
        <begin position="1204"/>
        <end position="1215"/>
    </location>
</feature>
<keyword evidence="2" id="KW-1133">Transmembrane helix</keyword>
<dbReference type="OrthoDB" id="410104at2759"/>
<dbReference type="Proteomes" id="UP000186817">
    <property type="component" value="Unassembled WGS sequence"/>
</dbReference>
<keyword evidence="5" id="KW-1185">Reference proteome</keyword>
<evidence type="ECO:0000313" key="5">
    <source>
        <dbReference type="Proteomes" id="UP000186817"/>
    </source>
</evidence>
<dbReference type="InterPro" id="IPR000477">
    <property type="entry name" value="RT_dom"/>
</dbReference>
<gene>
    <name evidence="4" type="ORF">AK812_SmicGene36535</name>
</gene>
<dbReference type="PROSITE" id="PS50878">
    <property type="entry name" value="RT_POL"/>
    <property type="match status" value="1"/>
</dbReference>
<comment type="caution">
    <text evidence="4">The sequence shown here is derived from an EMBL/GenBank/DDBJ whole genome shotgun (WGS) entry which is preliminary data.</text>
</comment>
<dbReference type="Gene3D" id="3.60.10.10">
    <property type="entry name" value="Endonuclease/exonuclease/phosphatase"/>
    <property type="match status" value="1"/>
</dbReference>
<feature type="region of interest" description="Disordered" evidence="1">
    <location>
        <begin position="935"/>
        <end position="1024"/>
    </location>
</feature>
<feature type="compositionally biased region" description="Low complexity" evidence="1">
    <location>
        <begin position="743"/>
        <end position="758"/>
    </location>
</feature>
<organism evidence="4 5">
    <name type="scientific">Symbiodinium microadriaticum</name>
    <name type="common">Dinoflagellate</name>
    <name type="synonym">Zooxanthella microadriatica</name>
    <dbReference type="NCBI Taxonomy" id="2951"/>
    <lineage>
        <taxon>Eukaryota</taxon>
        <taxon>Sar</taxon>
        <taxon>Alveolata</taxon>
        <taxon>Dinophyceae</taxon>
        <taxon>Suessiales</taxon>
        <taxon>Symbiodiniaceae</taxon>
        <taxon>Symbiodinium</taxon>
    </lineage>
</organism>
<sequence length="1952" mass="218477">MDLLAIQEAPRGESGWSEENTDGFTWLLHRSCDQWRGVGIGISNDLYDCHTDRTSCSRGAAWVVRLKNAKRFILGSLHCPTGVTVAVYYKAVQEFRKMLQAWHSDLPCFVGVDVNESIVWNCEEEEGLGVVGIRGGGKIDKFLEDVGGEITEHLQTKVHVPGLQWDAKLRSVVQGISCKDCDFQPVRIEEIASALAGMKSRSSLGPDLIGVDLLRKLVDVAPDELCALYSEVLATGEIPDDWGVSFLALLPKVRCPTCPGELRPIAMSSAAFKVMSRVVINRSFRHLRQPCPWSTSGSGRSCADLVGCIGRVRDMTREWRLGMVIIKLDIRGAFDCLDRMAVVRYVQRHLQGCQMPFEERFLLKLLAENQLIGSAPGGAKVAIRANRGIRQGSPESAELFGMIVSEIITDLKTNGMWKMPAGELSDMPADIGSYQDDIVLWGDNVGIMSKNIKALADRLRGVGLQLATNKTKIIASKYYKGTRTVMIDGEKVDIQPLGTSLRVVGVDFDLDATPGQQAKELMRRVWAAFHENKKVLCGPGSFHQKFHLVQMLLEGVWAWIAGAVHWDDDDLQAMNGLQLRVLRLCFGWKRLRDEDWVAYNSRSIRGVRLWLSNAGLERWSSKILRLQHQWNSQPQNWGPETWSGPANYYNDNYHEDSVNHGDQAAHTGNLGAGQWDDSYSWQQQQWWDAPSSWVQTGWTAGYWDGYAWNTPSWTTPVSSSTSSWTAPSSSSSTRRDDRNGHASSSSPSWTVPSSSRSSTRWDDSSGYGRHAPSMAANVDSEQDSPPPWDDPRAQDSHRRDEREPRDARRDRGDRRDRGWLRPDEERPVGFYRLGVFVPRRRNDYEERFHRGGAGDVRLGRKEARARAWREGTFRPASFWQGMATGSQPSGDGMNFAEALNRHLIPRDHDYEYGVDWQGDGPPVLPHWAIPGMWTSSSVPSSTSSTSPSSTSSTSPSLSSSTTSTTCPCNCQPAEPLGTVDSTSGGGSPEAETNTDENEDTVNLMQQPPPGGGTGPGANNNVDGAGPARLSFHLSEEEIRGFLEAVWPQAVIDNVVEFCNYLEDVAVQYGMEAVAWSGSAWIDSLTVANATVELVQETLFRRLRGVQEARPTVNATRGRLMVGWAGFQRVVSDFHQGLVAEGLREHWLPSRIDADGRRVEDPPFVRGTRGDHDLWAQVRARELARALVEQGRRDGLLRRTGGDGATSSLGGASSSDMVQHQGLRDERGPTTTGGTMDGGAVEEGGIVDGGADDTEEQDGEDDIDEGGLMQVSLEEEERLHRHNVQNEARRHLRTLLLSLEHIQQRGEGPEYRWGVQVLLRAYGMAEEVVGVFREILQRRVSGGQPYFPIVREPPIGALRSRVLSWMGEFRFMLTRALSEELLLQMQELGRVPQVAGGDGSVLQLGLVAVPHDEKVQLGVEPVLWTWTWTPGTLTMQTVEQDLHGHVLHRLWNVRGWSCLRDQLHGLVVEMKLLLFYLQAMENLHAEVLYFLFVLLVLFIGMDMQLFALQLNRMMRILLCYQLGVLQLPLHCLLLAMIQMFVLNLLHLVFLLNLLLLLKFVANLLSRVLLYLKGLKLPCLPVLSLWMLPVSTEQIQVLRHAFEAMDHWQTNNLKIKDIEEAMGLESVGAFLESLDISTDDIRMLFTLIDADNRLPQAQGRAQKFCQDQQGRPDRFVGVTEENINSIFRRTAVCAYKSTFVDAVRISGREELAASHGIFPRDPTLKDFLREKPACLVTLRCIWNYARSRTAEQCRDVLEKCVVRGGDGGLTLATVRRSCGLTPNENAQVDSVQEALDALINKPAGPSLATAAPAKDQASMVKATVDGHKAEQNEALRQIRQWLRDERKDWMSVLWHYRVQVNIYAWILRKYYDINVTELRIVCLHPNNAPQPLIVNVPMMQDKIEKLMSWRRDDRHSQIHLSADARDLRGGSQEGGPSFSQMLEMEMDTYEVAFP</sequence>
<dbReference type="EMBL" id="LSRX01001167">
    <property type="protein sequence ID" value="OLP82785.1"/>
    <property type="molecule type" value="Genomic_DNA"/>
</dbReference>